<feature type="domain" description="Tri-helical" evidence="3">
    <location>
        <begin position="304"/>
        <end position="389"/>
    </location>
</feature>
<feature type="domain" description="Tri-helical" evidence="3">
    <location>
        <begin position="216"/>
        <end position="294"/>
    </location>
</feature>
<evidence type="ECO:0008006" key="7">
    <source>
        <dbReference type="Google" id="ProtNLM"/>
    </source>
</evidence>
<reference evidence="5 6" key="1">
    <citation type="submission" date="2023-08" db="EMBL/GenBank/DDBJ databases">
        <title>Black Yeasts Isolated from many extreme environments.</title>
        <authorList>
            <person name="Coleine C."/>
            <person name="Stajich J.E."/>
            <person name="Selbmann L."/>
        </authorList>
    </citation>
    <scope>NUCLEOTIDE SEQUENCE [LARGE SCALE GENOMIC DNA]</scope>
    <source>
        <strain evidence="5 6">CCFEE 5910</strain>
    </source>
</reference>
<dbReference type="InterPro" id="IPR057940">
    <property type="entry name" value="Tri-helical_dom"/>
</dbReference>
<dbReference type="PANTHER" id="PTHR38788:SF5">
    <property type="entry name" value="CLR5 DOMAIN-CONTAINING PROTEIN"/>
    <property type="match status" value="1"/>
</dbReference>
<protein>
    <recommendedName>
        <fullName evidence="7">Clr5 domain-containing protein</fullName>
    </recommendedName>
</protein>
<name>A0AAN7T6A0_9EURO</name>
<feature type="domain" description="Clr5" evidence="2">
    <location>
        <begin position="1"/>
        <end position="53"/>
    </location>
</feature>
<comment type="caution">
    <text evidence="5">The sequence shown here is derived from an EMBL/GenBank/DDBJ whole genome shotgun (WGS) entry which is preliminary data.</text>
</comment>
<feature type="compositionally biased region" description="Pro residues" evidence="1">
    <location>
        <begin position="413"/>
        <end position="422"/>
    </location>
</feature>
<evidence type="ECO:0000313" key="6">
    <source>
        <dbReference type="Proteomes" id="UP001309876"/>
    </source>
</evidence>
<proteinExistence type="predicted"/>
<accession>A0AAN7T6A0</accession>
<sequence length="553" mass="63621">MVYEWDNFKDECYRLYITERKSLEDIMQHMKETHQFAPSKRAFQTQFKRWNFPSKQNPAHRNVDLVTRVKELWEQNYSQRDMLRTLNEEGFQIKERELMRVRAKNRWLLRIPNGQKATPAEVAFENELLAAAAELQGDAVSKDDTTVIPAVTEEVPEEVVKKRKERHEKMQAESDERWAAKKRRRRTRDYAGIPADPPGPPRFPSELTLGESMQNLSMIPEVYKEARMDFQRICEDENIIKKTLAGTDKWAAAKRRLIEENAHLNAVFADPIDRPGKELALDVICTDVTKRMRTVETRMTIVDAKNILTINPEQSRQIRDSFYRILQNDHFTSKLETGPDHWNDLKEQWIQSTPMLQEIMREDQDLGILAKKKKALEVLCRDVMKRLRDAQKRDDGTSIPVTTPAKKRIPSPSVAPPLPAAPPGNFELDMQIDPSLLQPLEQHADQSVVQDEGHDIVSALPPIAVYVRPHTDSDIHAKDKMFLTTLAMRTYTELEQAILSKWPDSIIAKLQGVTKAPGGGMMEFPVDGDDELYAYLEHVAGSKVVFVVHLNRA</sequence>
<dbReference type="InterPro" id="IPR025676">
    <property type="entry name" value="Clr5_dom"/>
</dbReference>
<evidence type="ECO:0000259" key="2">
    <source>
        <dbReference type="Pfam" id="PF14420"/>
    </source>
</evidence>
<evidence type="ECO:0000259" key="4">
    <source>
        <dbReference type="Pfam" id="PF24962"/>
    </source>
</evidence>
<evidence type="ECO:0000256" key="1">
    <source>
        <dbReference type="SAM" id="MobiDB-lite"/>
    </source>
</evidence>
<feature type="region of interest" description="Disordered" evidence="1">
    <location>
        <begin position="390"/>
        <end position="424"/>
    </location>
</feature>
<dbReference type="Pfam" id="PF24465">
    <property type="entry name" value="Tri-helical"/>
    <property type="match status" value="2"/>
</dbReference>
<dbReference type="AlphaFoldDB" id="A0AAN7T6A0"/>
<dbReference type="PANTHER" id="PTHR38788">
    <property type="entry name" value="CLR5 DOMAIN-CONTAINING PROTEIN"/>
    <property type="match status" value="1"/>
</dbReference>
<feature type="compositionally biased region" description="Basic and acidic residues" evidence="1">
    <location>
        <begin position="167"/>
        <end position="179"/>
    </location>
</feature>
<dbReference type="InterPro" id="IPR056669">
    <property type="entry name" value="DUF7767"/>
</dbReference>
<gene>
    <name evidence="5" type="ORF">LTR05_001208</name>
</gene>
<evidence type="ECO:0000259" key="3">
    <source>
        <dbReference type="Pfam" id="PF24465"/>
    </source>
</evidence>
<dbReference type="Proteomes" id="UP001309876">
    <property type="component" value="Unassembled WGS sequence"/>
</dbReference>
<feature type="domain" description="DUF7767" evidence="4">
    <location>
        <begin position="461"/>
        <end position="552"/>
    </location>
</feature>
<dbReference type="Pfam" id="PF24962">
    <property type="entry name" value="DUF7767"/>
    <property type="match status" value="1"/>
</dbReference>
<dbReference type="EMBL" id="JAVRRJ010000001">
    <property type="protein sequence ID" value="KAK5091028.1"/>
    <property type="molecule type" value="Genomic_DNA"/>
</dbReference>
<feature type="region of interest" description="Disordered" evidence="1">
    <location>
        <begin position="158"/>
        <end position="201"/>
    </location>
</feature>
<organism evidence="5 6">
    <name type="scientific">Lithohypha guttulata</name>
    <dbReference type="NCBI Taxonomy" id="1690604"/>
    <lineage>
        <taxon>Eukaryota</taxon>
        <taxon>Fungi</taxon>
        <taxon>Dikarya</taxon>
        <taxon>Ascomycota</taxon>
        <taxon>Pezizomycotina</taxon>
        <taxon>Eurotiomycetes</taxon>
        <taxon>Chaetothyriomycetidae</taxon>
        <taxon>Chaetothyriales</taxon>
        <taxon>Trichomeriaceae</taxon>
        <taxon>Lithohypha</taxon>
    </lineage>
</organism>
<keyword evidence="6" id="KW-1185">Reference proteome</keyword>
<dbReference type="Pfam" id="PF14420">
    <property type="entry name" value="Clr5"/>
    <property type="match status" value="1"/>
</dbReference>
<evidence type="ECO:0000313" key="5">
    <source>
        <dbReference type="EMBL" id="KAK5091028.1"/>
    </source>
</evidence>